<evidence type="ECO:0000313" key="7">
    <source>
        <dbReference type="Proteomes" id="UP000612585"/>
    </source>
</evidence>
<keyword evidence="3 5" id="KW-1133">Transmembrane helix</keyword>
<dbReference type="RefSeq" id="WP_239151883.1">
    <property type="nucleotide sequence ID" value="NZ_BOPG01000033.1"/>
</dbReference>
<reference evidence="6" key="1">
    <citation type="submission" date="2021-01" db="EMBL/GenBank/DDBJ databases">
        <title>Whole genome shotgun sequence of Virgisporangium aurantiacum NBRC 16421.</title>
        <authorList>
            <person name="Komaki H."/>
            <person name="Tamura T."/>
        </authorList>
    </citation>
    <scope>NUCLEOTIDE SEQUENCE</scope>
    <source>
        <strain evidence="6">NBRC 16421</strain>
    </source>
</reference>
<feature type="transmembrane region" description="Helical" evidence="5">
    <location>
        <begin position="162"/>
        <end position="180"/>
    </location>
</feature>
<feature type="transmembrane region" description="Helical" evidence="5">
    <location>
        <begin position="417"/>
        <end position="437"/>
    </location>
</feature>
<feature type="transmembrane region" description="Helical" evidence="5">
    <location>
        <begin position="306"/>
        <end position="332"/>
    </location>
</feature>
<feature type="transmembrane region" description="Helical" evidence="5">
    <location>
        <begin position="443"/>
        <end position="461"/>
    </location>
</feature>
<keyword evidence="7" id="KW-1185">Reference proteome</keyword>
<keyword evidence="2 5" id="KW-0812">Transmembrane</keyword>
<dbReference type="GO" id="GO:0016020">
    <property type="term" value="C:membrane"/>
    <property type="evidence" value="ECO:0007669"/>
    <property type="project" value="UniProtKB-SubCell"/>
</dbReference>
<dbReference type="InterPro" id="IPR002293">
    <property type="entry name" value="AA/rel_permease1"/>
</dbReference>
<evidence type="ECO:0000256" key="3">
    <source>
        <dbReference type="ARBA" id="ARBA00022989"/>
    </source>
</evidence>
<dbReference type="GO" id="GO:0015171">
    <property type="term" value="F:amino acid transmembrane transporter activity"/>
    <property type="evidence" value="ECO:0007669"/>
    <property type="project" value="TreeGrafter"/>
</dbReference>
<sequence>MTTPNVKKPGIFAVRDVSSLLTETREVGHELKRSVSALHLTAMGVGAIIGTGIFVVIGEGAGIAGPAVILAFVLAAVACVFSALSYAELASSIPVSGSAYTYAYATLGEIVAWIIGWDLILEYGVSVAAVAVGWGGNFNVFLDAAFGVKLPDAISQPPEEGGVFNLPAVLVVLAITALLVRGVRESARANLVMVGIKLLALVFFIVIALTSFSTKNFTPFFSEGTGSVTTAAAIIFFAYIGFDAVSTGSEEAMKPQRDLPLAIIGSLIICTVFYVLTAVGAIGIATPAQLKESEAPLATALNDGAGISWAAWVLAFGALVAITSVILVIMYGQTRIFFAMCRDGLMPEKLAKVHPRFGTPALLTIGLGGLIAVLAALVPLSEIVQLVNIGTLFAFVLVNIGVIILRRTRPDMPRPYRVPWSPVLPLLGIAFAIYLMTDLPLSTWIRFVVWLILGLLIYVLYGYRNSRLRKEHARPAPDADADPAS</sequence>
<comment type="subcellular location">
    <subcellularLocation>
        <location evidence="1">Membrane</location>
        <topology evidence="1">Multi-pass membrane protein</topology>
    </subcellularLocation>
</comment>
<name>A0A8J3Z5S7_9ACTN</name>
<dbReference type="Proteomes" id="UP000612585">
    <property type="component" value="Unassembled WGS sequence"/>
</dbReference>
<feature type="transmembrane region" description="Helical" evidence="5">
    <location>
        <begin position="192"/>
        <end position="212"/>
    </location>
</feature>
<protein>
    <submittedName>
        <fullName evidence="6">Amino acid transporter</fullName>
    </submittedName>
</protein>
<feature type="transmembrane region" description="Helical" evidence="5">
    <location>
        <begin position="64"/>
        <end position="87"/>
    </location>
</feature>
<evidence type="ECO:0000256" key="1">
    <source>
        <dbReference type="ARBA" id="ARBA00004141"/>
    </source>
</evidence>
<feature type="transmembrane region" description="Helical" evidence="5">
    <location>
        <begin position="37"/>
        <end position="57"/>
    </location>
</feature>
<dbReference type="PANTHER" id="PTHR43243">
    <property type="entry name" value="INNER MEMBRANE TRANSPORTER YGJI-RELATED"/>
    <property type="match status" value="1"/>
</dbReference>
<feature type="transmembrane region" description="Helical" evidence="5">
    <location>
        <begin position="383"/>
        <end position="405"/>
    </location>
</feature>
<dbReference type="PIRSF" id="PIRSF006060">
    <property type="entry name" value="AA_transporter"/>
    <property type="match status" value="1"/>
</dbReference>
<accession>A0A8J3Z5S7</accession>
<comment type="caution">
    <text evidence="6">The sequence shown here is derived from an EMBL/GenBank/DDBJ whole genome shotgun (WGS) entry which is preliminary data.</text>
</comment>
<dbReference type="Gene3D" id="1.20.1740.10">
    <property type="entry name" value="Amino acid/polyamine transporter I"/>
    <property type="match status" value="1"/>
</dbReference>
<evidence type="ECO:0000313" key="6">
    <source>
        <dbReference type="EMBL" id="GIJ58009.1"/>
    </source>
</evidence>
<feature type="transmembrane region" description="Helical" evidence="5">
    <location>
        <begin position="99"/>
        <end position="116"/>
    </location>
</feature>
<evidence type="ECO:0000256" key="4">
    <source>
        <dbReference type="ARBA" id="ARBA00023136"/>
    </source>
</evidence>
<dbReference type="PANTHER" id="PTHR43243:SF24">
    <property type="entry name" value="CATIONIC AMINO ACID TRANSPORT INTEGRAL MEMBRANE PROTEIN ROCE-RELATED"/>
    <property type="match status" value="1"/>
</dbReference>
<keyword evidence="4 5" id="KW-0472">Membrane</keyword>
<evidence type="ECO:0000256" key="5">
    <source>
        <dbReference type="SAM" id="Phobius"/>
    </source>
</evidence>
<dbReference type="AlphaFoldDB" id="A0A8J3Z5S7"/>
<feature type="transmembrane region" description="Helical" evidence="5">
    <location>
        <begin position="123"/>
        <end position="142"/>
    </location>
</feature>
<feature type="transmembrane region" description="Helical" evidence="5">
    <location>
        <begin position="263"/>
        <end position="286"/>
    </location>
</feature>
<gene>
    <name evidence="6" type="ORF">Vau01_055250</name>
</gene>
<feature type="transmembrane region" description="Helical" evidence="5">
    <location>
        <begin position="353"/>
        <end position="377"/>
    </location>
</feature>
<proteinExistence type="predicted"/>
<dbReference type="Pfam" id="PF13520">
    <property type="entry name" value="AA_permease_2"/>
    <property type="match status" value="1"/>
</dbReference>
<organism evidence="6 7">
    <name type="scientific">Virgisporangium aurantiacum</name>
    <dbReference type="NCBI Taxonomy" id="175570"/>
    <lineage>
        <taxon>Bacteria</taxon>
        <taxon>Bacillati</taxon>
        <taxon>Actinomycetota</taxon>
        <taxon>Actinomycetes</taxon>
        <taxon>Micromonosporales</taxon>
        <taxon>Micromonosporaceae</taxon>
        <taxon>Virgisporangium</taxon>
    </lineage>
</organism>
<evidence type="ECO:0000256" key="2">
    <source>
        <dbReference type="ARBA" id="ARBA00022692"/>
    </source>
</evidence>
<feature type="transmembrane region" description="Helical" evidence="5">
    <location>
        <begin position="224"/>
        <end position="242"/>
    </location>
</feature>
<dbReference type="EMBL" id="BOPG01000033">
    <property type="protein sequence ID" value="GIJ58009.1"/>
    <property type="molecule type" value="Genomic_DNA"/>
</dbReference>